<dbReference type="EMBL" id="REGN01007081">
    <property type="protein sequence ID" value="RNA07332.1"/>
    <property type="molecule type" value="Genomic_DNA"/>
</dbReference>
<comment type="caution">
    <text evidence="1">The sequence shown here is derived from an EMBL/GenBank/DDBJ whole genome shotgun (WGS) entry which is preliminary data.</text>
</comment>
<name>A0A3M7Q816_BRAPC</name>
<protein>
    <submittedName>
        <fullName evidence="1">Uncharacterized protein</fullName>
    </submittedName>
</protein>
<keyword evidence="2" id="KW-1185">Reference proteome</keyword>
<dbReference type="Proteomes" id="UP000276133">
    <property type="component" value="Unassembled WGS sequence"/>
</dbReference>
<organism evidence="1 2">
    <name type="scientific">Brachionus plicatilis</name>
    <name type="common">Marine rotifer</name>
    <name type="synonym">Brachionus muelleri</name>
    <dbReference type="NCBI Taxonomy" id="10195"/>
    <lineage>
        <taxon>Eukaryota</taxon>
        <taxon>Metazoa</taxon>
        <taxon>Spiralia</taxon>
        <taxon>Gnathifera</taxon>
        <taxon>Rotifera</taxon>
        <taxon>Eurotatoria</taxon>
        <taxon>Monogononta</taxon>
        <taxon>Pseudotrocha</taxon>
        <taxon>Ploima</taxon>
        <taxon>Brachionidae</taxon>
        <taxon>Brachionus</taxon>
    </lineage>
</organism>
<evidence type="ECO:0000313" key="1">
    <source>
        <dbReference type="EMBL" id="RNA07332.1"/>
    </source>
</evidence>
<sequence length="126" mass="15251">MIYLNKEFKTNKELSIYSFLRPYKISMKVILIFMLSIESQFPRQNPKSKNRKRAILTRWCFFNCFIQANRIFRIFENSTISSFLLMASKMAQTYTKYTKRKNSRKFSIKLKILVQYKRFSAKLSKN</sequence>
<gene>
    <name evidence="1" type="ORF">BpHYR1_050142</name>
</gene>
<dbReference type="AlphaFoldDB" id="A0A3M7Q816"/>
<proteinExistence type="predicted"/>
<evidence type="ECO:0000313" key="2">
    <source>
        <dbReference type="Proteomes" id="UP000276133"/>
    </source>
</evidence>
<accession>A0A3M7Q816</accession>
<reference evidence="1 2" key="1">
    <citation type="journal article" date="2018" name="Sci. Rep.">
        <title>Genomic signatures of local adaptation to the degree of environmental predictability in rotifers.</title>
        <authorList>
            <person name="Franch-Gras L."/>
            <person name="Hahn C."/>
            <person name="Garcia-Roger E.M."/>
            <person name="Carmona M.J."/>
            <person name="Serra M."/>
            <person name="Gomez A."/>
        </authorList>
    </citation>
    <scope>NUCLEOTIDE SEQUENCE [LARGE SCALE GENOMIC DNA]</scope>
    <source>
        <strain evidence="1">HYR1</strain>
    </source>
</reference>